<reference evidence="1" key="1">
    <citation type="journal article" date="2015" name="Proc. Natl. Acad. Sci. U.S.A.">
        <title>Networks of energetic and metabolic interactions define dynamics in microbial communities.</title>
        <authorList>
            <person name="Embree M."/>
            <person name="Liu J.K."/>
            <person name="Al-Bassam M.M."/>
            <person name="Zengler K."/>
        </authorList>
    </citation>
    <scope>NUCLEOTIDE SEQUENCE</scope>
</reference>
<dbReference type="InterPro" id="IPR011042">
    <property type="entry name" value="6-blade_b-propeller_TolB-like"/>
</dbReference>
<dbReference type="AlphaFoldDB" id="A0A0W8G060"/>
<dbReference type="InterPro" id="IPR011659">
    <property type="entry name" value="WD40"/>
</dbReference>
<proteinExistence type="predicted"/>
<comment type="caution">
    <text evidence="1">The sequence shown here is derived from an EMBL/GenBank/DDBJ whole genome shotgun (WGS) entry which is preliminary data.</text>
</comment>
<name>A0A0W8G060_9ZZZZ</name>
<sequence length="345" mass="40265">MGKHRSDSKSKTIIVVNFFILLIFFSACSSEEKKELLDLTLLSDEYLGEPFPFTKADIFLDDLVDDQHSIQNVAFSRDGKEFYFTRTTLDTDSSTIFVSYLKNDFWTLPIPASFSGEFSDSDPFISYDNNRLYFVSDRRAPNMNEYYYDYNIWYVERADSIWGEPIFIDEINSIEDEYSPSVSENGTIYFASARDESDGYWNIYYADITNGKYSEPRKLEAPINSRYRDFDPYIFKNENKILFASDRPDGQGSGDIYISVKAEDGNWKEPINLGADINTNEYEYSPYLSYDNNFLFFTRLITSDEHYYQDKAPDTRDPFTYIYLPEGGRSLVYWIIADSLDALKF</sequence>
<accession>A0A0W8G060</accession>
<dbReference type="SUPFAM" id="SSF82171">
    <property type="entry name" value="DPP6 N-terminal domain-like"/>
    <property type="match status" value="1"/>
</dbReference>
<gene>
    <name evidence="1" type="ORF">ASZ90_003832</name>
</gene>
<dbReference type="Pfam" id="PF07676">
    <property type="entry name" value="PD40"/>
    <property type="match status" value="3"/>
</dbReference>
<organism evidence="1">
    <name type="scientific">hydrocarbon metagenome</name>
    <dbReference type="NCBI Taxonomy" id="938273"/>
    <lineage>
        <taxon>unclassified sequences</taxon>
        <taxon>metagenomes</taxon>
        <taxon>ecological metagenomes</taxon>
    </lineage>
</organism>
<protein>
    <submittedName>
        <fullName evidence="1">Ompa family protein</fullName>
    </submittedName>
</protein>
<dbReference type="Gene3D" id="2.120.10.30">
    <property type="entry name" value="TolB, C-terminal domain"/>
    <property type="match status" value="1"/>
</dbReference>
<evidence type="ECO:0000313" key="1">
    <source>
        <dbReference type="EMBL" id="KUG26334.1"/>
    </source>
</evidence>
<dbReference type="EMBL" id="LNQE01000483">
    <property type="protein sequence ID" value="KUG26334.1"/>
    <property type="molecule type" value="Genomic_DNA"/>
</dbReference>
<dbReference type="PROSITE" id="PS51257">
    <property type="entry name" value="PROKAR_LIPOPROTEIN"/>
    <property type="match status" value="1"/>
</dbReference>